<dbReference type="Gene3D" id="1.25.40.20">
    <property type="entry name" value="Ankyrin repeat-containing domain"/>
    <property type="match status" value="1"/>
</dbReference>
<dbReference type="InterPro" id="IPR036770">
    <property type="entry name" value="Ankyrin_rpt-contain_sf"/>
</dbReference>
<comment type="caution">
    <text evidence="3">The sequence shown here is derived from an EMBL/GenBank/DDBJ whole genome shotgun (WGS) entry which is preliminary data.</text>
</comment>
<proteinExistence type="predicted"/>
<dbReference type="Proteomes" id="UP001271007">
    <property type="component" value="Unassembled WGS sequence"/>
</dbReference>
<dbReference type="InterPro" id="IPR050745">
    <property type="entry name" value="Multifunctional_regulatory"/>
</dbReference>
<reference evidence="3" key="1">
    <citation type="submission" date="2023-04" db="EMBL/GenBank/DDBJ databases">
        <title>Black Yeasts Isolated from many extreme environments.</title>
        <authorList>
            <person name="Coleine C."/>
            <person name="Stajich J.E."/>
            <person name="Selbmann L."/>
        </authorList>
    </citation>
    <scope>NUCLEOTIDE SEQUENCE</scope>
    <source>
        <strain evidence="3">CCFEE 5312</strain>
    </source>
</reference>
<keyword evidence="1" id="KW-0677">Repeat</keyword>
<evidence type="ECO:0000313" key="3">
    <source>
        <dbReference type="EMBL" id="KAK3053521.1"/>
    </source>
</evidence>
<evidence type="ECO:0000313" key="4">
    <source>
        <dbReference type="Proteomes" id="UP001271007"/>
    </source>
</evidence>
<evidence type="ECO:0000256" key="1">
    <source>
        <dbReference type="ARBA" id="ARBA00022737"/>
    </source>
</evidence>
<dbReference type="PANTHER" id="PTHR24189:SF50">
    <property type="entry name" value="ANKYRIN REPEAT AND SOCS BOX PROTEIN 2"/>
    <property type="match status" value="1"/>
</dbReference>
<evidence type="ECO:0008006" key="5">
    <source>
        <dbReference type="Google" id="ProtNLM"/>
    </source>
</evidence>
<dbReference type="EMBL" id="JAWDJX010000015">
    <property type="protein sequence ID" value="KAK3053521.1"/>
    <property type="molecule type" value="Genomic_DNA"/>
</dbReference>
<gene>
    <name evidence="3" type="ORF">LTR09_005265</name>
</gene>
<protein>
    <recommendedName>
        <fullName evidence="5">Ankyrin repeat protein</fullName>
    </recommendedName>
</protein>
<dbReference type="AlphaFoldDB" id="A0AAJ0DND8"/>
<keyword evidence="2" id="KW-0040">ANK repeat</keyword>
<accession>A0AAJ0DND8</accession>
<name>A0AAJ0DND8_9PEZI</name>
<sequence length="212" mass="23581">MEEPTEEARAARAEIEARARARQMELWQQQQEEQYAPPVVQTGTGSYVAHAMGSSLDRNRNQSPDTQQLLQQAAAHADVEEVRRLLDQGADIHSSYPLHRAAEACPEGTNMFSPPIHPTEEFDVGRIPIMQLLVERGADVNKREEHHSNAPRFPIQSATMVGAVQRVKWLLDHGADPTVEAGFMSAVVLAQRIGSTEMREVVDQGVTAKKWV</sequence>
<dbReference type="SUPFAM" id="SSF48403">
    <property type="entry name" value="Ankyrin repeat"/>
    <property type="match status" value="1"/>
</dbReference>
<evidence type="ECO:0000256" key="2">
    <source>
        <dbReference type="ARBA" id="ARBA00023043"/>
    </source>
</evidence>
<dbReference type="PANTHER" id="PTHR24189">
    <property type="entry name" value="MYOTROPHIN"/>
    <property type="match status" value="1"/>
</dbReference>
<keyword evidence="4" id="KW-1185">Reference proteome</keyword>
<organism evidence="3 4">
    <name type="scientific">Extremus antarcticus</name>
    <dbReference type="NCBI Taxonomy" id="702011"/>
    <lineage>
        <taxon>Eukaryota</taxon>
        <taxon>Fungi</taxon>
        <taxon>Dikarya</taxon>
        <taxon>Ascomycota</taxon>
        <taxon>Pezizomycotina</taxon>
        <taxon>Dothideomycetes</taxon>
        <taxon>Dothideomycetidae</taxon>
        <taxon>Mycosphaerellales</taxon>
        <taxon>Extremaceae</taxon>
        <taxon>Extremus</taxon>
    </lineage>
</organism>